<protein>
    <recommendedName>
        <fullName evidence="10">C2H2-type domain-containing protein</fullName>
    </recommendedName>
</protein>
<evidence type="ECO:0000256" key="4">
    <source>
        <dbReference type="ARBA" id="ARBA00022833"/>
    </source>
</evidence>
<evidence type="ECO:0000256" key="2">
    <source>
        <dbReference type="ARBA" id="ARBA00022723"/>
    </source>
</evidence>
<name>A0A9P9EXR5_9HYPO</name>
<dbReference type="PROSITE" id="PS00028">
    <property type="entry name" value="ZINC_FINGER_C2H2_1"/>
    <property type="match status" value="1"/>
</dbReference>
<evidence type="ECO:0000313" key="12">
    <source>
        <dbReference type="Proteomes" id="UP000717696"/>
    </source>
</evidence>
<evidence type="ECO:0000256" key="7">
    <source>
        <dbReference type="ARBA" id="ARBA00023242"/>
    </source>
</evidence>
<proteinExistence type="predicted"/>
<reference evidence="11" key="1">
    <citation type="journal article" date="2021" name="Nat. Commun.">
        <title>Genetic determinants of endophytism in the Arabidopsis root mycobiome.</title>
        <authorList>
            <person name="Mesny F."/>
            <person name="Miyauchi S."/>
            <person name="Thiergart T."/>
            <person name="Pickel B."/>
            <person name="Atanasova L."/>
            <person name="Karlsson M."/>
            <person name="Huettel B."/>
            <person name="Barry K.W."/>
            <person name="Haridas S."/>
            <person name="Chen C."/>
            <person name="Bauer D."/>
            <person name="Andreopoulos W."/>
            <person name="Pangilinan J."/>
            <person name="LaButti K."/>
            <person name="Riley R."/>
            <person name="Lipzen A."/>
            <person name="Clum A."/>
            <person name="Drula E."/>
            <person name="Henrissat B."/>
            <person name="Kohler A."/>
            <person name="Grigoriev I.V."/>
            <person name="Martin F.M."/>
            <person name="Hacquard S."/>
        </authorList>
    </citation>
    <scope>NUCLEOTIDE SEQUENCE</scope>
    <source>
        <strain evidence="11">MPI-CAGE-AT-0021</strain>
    </source>
</reference>
<dbReference type="EMBL" id="JAGMUU010000006">
    <property type="protein sequence ID" value="KAH7149770.1"/>
    <property type="molecule type" value="Genomic_DNA"/>
</dbReference>
<evidence type="ECO:0000256" key="1">
    <source>
        <dbReference type="ARBA" id="ARBA00004123"/>
    </source>
</evidence>
<organism evidence="11 12">
    <name type="scientific">Dactylonectria estremocensis</name>
    <dbReference type="NCBI Taxonomy" id="1079267"/>
    <lineage>
        <taxon>Eukaryota</taxon>
        <taxon>Fungi</taxon>
        <taxon>Dikarya</taxon>
        <taxon>Ascomycota</taxon>
        <taxon>Pezizomycotina</taxon>
        <taxon>Sordariomycetes</taxon>
        <taxon>Hypocreomycetidae</taxon>
        <taxon>Hypocreales</taxon>
        <taxon>Nectriaceae</taxon>
        <taxon>Dactylonectria</taxon>
    </lineage>
</organism>
<keyword evidence="12" id="KW-1185">Reference proteome</keyword>
<dbReference type="PANTHER" id="PTHR46179">
    <property type="entry name" value="ZINC FINGER PROTEIN"/>
    <property type="match status" value="1"/>
</dbReference>
<dbReference type="Gene3D" id="3.30.160.60">
    <property type="entry name" value="Classic Zinc Finger"/>
    <property type="match status" value="1"/>
</dbReference>
<accession>A0A9P9EXR5</accession>
<dbReference type="AlphaFoldDB" id="A0A9P9EXR5"/>
<dbReference type="PANTHER" id="PTHR46179:SF13">
    <property type="entry name" value="C2H2-TYPE DOMAIN-CONTAINING PROTEIN"/>
    <property type="match status" value="1"/>
</dbReference>
<dbReference type="InterPro" id="IPR051061">
    <property type="entry name" value="Zinc_finger_trans_reg"/>
</dbReference>
<dbReference type="GO" id="GO:0008270">
    <property type="term" value="F:zinc ion binding"/>
    <property type="evidence" value="ECO:0007669"/>
    <property type="project" value="UniProtKB-KW"/>
</dbReference>
<feature type="domain" description="C2H2-type" evidence="10">
    <location>
        <begin position="46"/>
        <end position="71"/>
    </location>
</feature>
<keyword evidence="2" id="KW-0479">Metal-binding</keyword>
<dbReference type="PROSITE" id="PS50157">
    <property type="entry name" value="ZINC_FINGER_C2H2_2"/>
    <property type="match status" value="1"/>
</dbReference>
<keyword evidence="3 8" id="KW-0863">Zinc-finger</keyword>
<feature type="region of interest" description="Disordered" evidence="9">
    <location>
        <begin position="1"/>
        <end position="37"/>
    </location>
</feature>
<keyword evidence="6" id="KW-0804">Transcription</keyword>
<keyword evidence="7" id="KW-0539">Nucleus</keyword>
<comment type="subcellular location">
    <subcellularLocation>
        <location evidence="1">Nucleus</location>
    </subcellularLocation>
</comment>
<evidence type="ECO:0000256" key="3">
    <source>
        <dbReference type="ARBA" id="ARBA00022771"/>
    </source>
</evidence>
<evidence type="ECO:0000313" key="11">
    <source>
        <dbReference type="EMBL" id="KAH7149770.1"/>
    </source>
</evidence>
<dbReference type="InterPro" id="IPR013087">
    <property type="entry name" value="Znf_C2H2_type"/>
</dbReference>
<gene>
    <name evidence="11" type="ORF">B0J13DRAFT_274484</name>
</gene>
<dbReference type="OrthoDB" id="5082345at2759"/>
<dbReference type="GO" id="GO:0005634">
    <property type="term" value="C:nucleus"/>
    <property type="evidence" value="ECO:0007669"/>
    <property type="project" value="UniProtKB-SubCell"/>
</dbReference>
<sequence length="285" mass="32324">MSMYSACPGTQANPTLAPSLDDISPLPTPASMPEHAPVSTLTGAVHKCLECGKTCRTKSRLSHHGSTRRHSPFACTCGAKFSRLDVLFRHLKTKNNAQPQHPCPYCKRHRGKSAFHRKDHLKQHVEEYHKLEFKEHMPKTTPSAPASTRTPTGPWAFGCHIPECTDYRDVLFYCQPYQGQKESAPFTAYSEYTRHLKTMHETTRFPCPASGCNRVGAKGYQREKALITHYRSTQPDRPSYLPKTELLHTPVQCPYPSCTEEVNCFFLDCHVERHHSAEQQHVHEG</sequence>
<evidence type="ECO:0000256" key="8">
    <source>
        <dbReference type="PROSITE-ProRule" id="PRU00042"/>
    </source>
</evidence>
<dbReference type="GO" id="GO:0006357">
    <property type="term" value="P:regulation of transcription by RNA polymerase II"/>
    <property type="evidence" value="ECO:0007669"/>
    <property type="project" value="TreeGrafter"/>
</dbReference>
<evidence type="ECO:0000256" key="6">
    <source>
        <dbReference type="ARBA" id="ARBA00023163"/>
    </source>
</evidence>
<dbReference type="Proteomes" id="UP000717696">
    <property type="component" value="Unassembled WGS sequence"/>
</dbReference>
<keyword evidence="5" id="KW-0805">Transcription regulation</keyword>
<evidence type="ECO:0000259" key="10">
    <source>
        <dbReference type="PROSITE" id="PS50157"/>
    </source>
</evidence>
<evidence type="ECO:0000256" key="5">
    <source>
        <dbReference type="ARBA" id="ARBA00023015"/>
    </source>
</evidence>
<evidence type="ECO:0000256" key="9">
    <source>
        <dbReference type="SAM" id="MobiDB-lite"/>
    </source>
</evidence>
<comment type="caution">
    <text evidence="11">The sequence shown here is derived from an EMBL/GenBank/DDBJ whole genome shotgun (WGS) entry which is preliminary data.</text>
</comment>
<keyword evidence="4" id="KW-0862">Zinc</keyword>